<gene>
    <name evidence="2" type="ORF">I3X05_18575</name>
</gene>
<reference evidence="2 3" key="1">
    <citation type="submission" date="2020-11" db="EMBL/GenBank/DDBJ databases">
        <title>Complete and Circularized Genome Assembly of a human isolate of Vibrio navarrensis biotype pommerensis with MiSeq and MinION Sequence Data.</title>
        <authorList>
            <person name="Schwartz K."/>
            <person name="Borowiak M."/>
            <person name="Deneke C."/>
            <person name="Balau V."/>
            <person name="Metelmann C."/>
            <person name="Strauch E."/>
        </authorList>
    </citation>
    <scope>NUCLEOTIDE SEQUENCE [LARGE SCALE GENOMIC DNA]</scope>
    <source>
        <strain evidence="2 3">20-VB00237</strain>
    </source>
</reference>
<proteinExistence type="predicted"/>
<accession>A0AAJ4LWZ3</accession>
<dbReference type="InterPro" id="IPR042279">
    <property type="entry name" value="Pep_M60_3"/>
</dbReference>
<dbReference type="AlphaFoldDB" id="A0AAJ4LWZ3"/>
<dbReference type="EMBL" id="CP065218">
    <property type="protein sequence ID" value="QPL56109.1"/>
    <property type="molecule type" value="Genomic_DNA"/>
</dbReference>
<protein>
    <recommendedName>
        <fullName evidence="1">Peptidase M60 domain-containing protein</fullName>
    </recommendedName>
</protein>
<evidence type="ECO:0000259" key="1">
    <source>
        <dbReference type="Pfam" id="PF13402"/>
    </source>
</evidence>
<dbReference type="RefSeq" id="WP_337971382.1">
    <property type="nucleotide sequence ID" value="NZ_CP065218.1"/>
</dbReference>
<dbReference type="Proteomes" id="UP000594435">
    <property type="component" value="Chromosome 2"/>
</dbReference>
<dbReference type="InterPro" id="IPR031161">
    <property type="entry name" value="Peptidase_M60_dom"/>
</dbReference>
<sequence length="107" mass="12463">MRCTRNVHDLALQLDLTFGEDFYQKLAVNYRESSINMQALSNSQKIQQFVIETSKTSGFNLTEFFTTWGIEVTSTTEAELHNLGLPVLHIPIWENRDNHIKYKVEEK</sequence>
<feature type="domain" description="Peptidase M60" evidence="1">
    <location>
        <begin position="12"/>
        <end position="69"/>
    </location>
</feature>
<name>A0AAJ4LWZ3_9VIBR</name>
<evidence type="ECO:0000313" key="2">
    <source>
        <dbReference type="EMBL" id="QPL56109.1"/>
    </source>
</evidence>
<evidence type="ECO:0000313" key="3">
    <source>
        <dbReference type="Proteomes" id="UP000594435"/>
    </source>
</evidence>
<dbReference type="Pfam" id="PF13402">
    <property type="entry name" value="Peptidase_M60"/>
    <property type="match status" value="1"/>
</dbReference>
<dbReference type="Gene3D" id="1.10.390.30">
    <property type="entry name" value="Peptidase M60, enhancin-like domain 3"/>
    <property type="match status" value="1"/>
</dbReference>
<organism evidence="2 3">
    <name type="scientific">Vibrio navarrensis</name>
    <dbReference type="NCBI Taxonomy" id="29495"/>
    <lineage>
        <taxon>Bacteria</taxon>
        <taxon>Pseudomonadati</taxon>
        <taxon>Pseudomonadota</taxon>
        <taxon>Gammaproteobacteria</taxon>
        <taxon>Vibrionales</taxon>
        <taxon>Vibrionaceae</taxon>
        <taxon>Vibrio</taxon>
    </lineage>
</organism>